<accession>A0ACD5GWU8</accession>
<keyword evidence="2" id="KW-1185">Reference proteome</keyword>
<reference evidence="1 2" key="1">
    <citation type="journal article" date="2016" name="Genome Announc.">
        <title>Draft Genome Sequence of the Thermotolerant Cyanobacterium Desertifilum sp. IPPAS B-1220.</title>
        <authorList>
            <person name="Mironov K.S."/>
            <person name="Sinetova M.A."/>
            <person name="Bolatkhan K."/>
            <person name="Zayadan B.K."/>
            <person name="Ustinova V.V."/>
            <person name="Kupriyanova E.V."/>
            <person name="Skrypnik A.N."/>
            <person name="Gogoleva N.E."/>
            <person name="Gogolev Y.V."/>
            <person name="Los D.A."/>
        </authorList>
    </citation>
    <scope>NUCLEOTIDE SEQUENCE [LARGE SCALE GENOMIC DNA]</scope>
    <source>
        <strain evidence="1 2">IPPAS B-1220</strain>
    </source>
</reference>
<evidence type="ECO:0000313" key="1">
    <source>
        <dbReference type="EMBL" id="XPM64779.1"/>
    </source>
</evidence>
<proteinExistence type="predicted"/>
<name>A0ACD5GWU8_9CYAN</name>
<dbReference type="Proteomes" id="UP000095472">
    <property type="component" value="Chromosome"/>
</dbReference>
<sequence length="220" mass="24101">MQKKLASFIGLTFTLGVALSVQPLLANNQTSPPPLTPTNINPSESAQTPQRDRMTPASTRENLPQTQSSVPNPNTSVAIEPQQAALNPQPSTLRLEVSLSRRQVTVYNGTAPVKTYPVAIGRPGHDTPTGRFEVRQMRRNPTWINPATGQKFKAGTPGHQIGTRWIGFWTDGLNWIGFHGTPYPSSIGQAASEGCLRMHQNDLEELFEQVRLGTLVTVVR</sequence>
<evidence type="ECO:0000313" key="2">
    <source>
        <dbReference type="Proteomes" id="UP000095472"/>
    </source>
</evidence>
<protein>
    <submittedName>
        <fullName evidence="1">L,D-transpeptidase family protein</fullName>
    </submittedName>
</protein>
<organism evidence="1 2">
    <name type="scientific">Desertifilum tharense IPPAS B-1220</name>
    <dbReference type="NCBI Taxonomy" id="1781255"/>
    <lineage>
        <taxon>Bacteria</taxon>
        <taxon>Bacillati</taxon>
        <taxon>Cyanobacteriota</taxon>
        <taxon>Cyanophyceae</taxon>
        <taxon>Desertifilales</taxon>
        <taxon>Desertifilaceae</taxon>
        <taxon>Desertifilum</taxon>
    </lineage>
</organism>
<dbReference type="EMBL" id="CP182909">
    <property type="protein sequence ID" value="XPM64779.1"/>
    <property type="molecule type" value="Genomic_DNA"/>
</dbReference>
<gene>
    <name evidence="1" type="ORF">BH720_002095</name>
</gene>